<feature type="transmembrane region" description="Helical" evidence="12">
    <location>
        <begin position="34"/>
        <end position="56"/>
    </location>
</feature>
<evidence type="ECO:0000256" key="6">
    <source>
        <dbReference type="ARBA" id="ARBA00023053"/>
    </source>
</evidence>
<dbReference type="Pfam" id="PF02537">
    <property type="entry name" value="CRCB"/>
    <property type="match status" value="1"/>
</dbReference>
<keyword evidence="4 12" id="KW-0812">Transmembrane</keyword>
<evidence type="ECO:0000256" key="1">
    <source>
        <dbReference type="ARBA" id="ARBA00004651"/>
    </source>
</evidence>
<keyword evidence="9 12" id="KW-0407">Ion channel</keyword>
<evidence type="ECO:0000313" key="13">
    <source>
        <dbReference type="EMBL" id="GEO82188.1"/>
    </source>
</evidence>
<name>A0A512H9S7_9PROT</name>
<dbReference type="PANTHER" id="PTHR28259">
    <property type="entry name" value="FLUORIDE EXPORT PROTEIN 1-RELATED"/>
    <property type="match status" value="1"/>
</dbReference>
<keyword evidence="5 12" id="KW-1133">Transmembrane helix</keyword>
<dbReference type="GO" id="GO:0062054">
    <property type="term" value="F:fluoride channel activity"/>
    <property type="evidence" value="ECO:0007669"/>
    <property type="project" value="UniProtKB-UniRule"/>
</dbReference>
<accession>A0A512H9S7</accession>
<dbReference type="NCBIfam" id="TIGR00494">
    <property type="entry name" value="crcB"/>
    <property type="match status" value="1"/>
</dbReference>
<dbReference type="GO" id="GO:0046872">
    <property type="term" value="F:metal ion binding"/>
    <property type="evidence" value="ECO:0007669"/>
    <property type="project" value="UniProtKB-KW"/>
</dbReference>
<comment type="catalytic activity">
    <reaction evidence="11">
        <text>fluoride(in) = fluoride(out)</text>
        <dbReference type="Rhea" id="RHEA:76159"/>
        <dbReference type="ChEBI" id="CHEBI:17051"/>
    </reaction>
    <physiologicalReaction direction="left-to-right" evidence="11">
        <dbReference type="Rhea" id="RHEA:76160"/>
    </physiologicalReaction>
</comment>
<evidence type="ECO:0000256" key="3">
    <source>
        <dbReference type="ARBA" id="ARBA00022519"/>
    </source>
</evidence>
<comment type="subcellular location">
    <subcellularLocation>
        <location evidence="1 12">Cell membrane</location>
        <topology evidence="1 12">Multi-pass membrane protein</topology>
    </subcellularLocation>
</comment>
<dbReference type="EMBL" id="BJZO01000065">
    <property type="protein sequence ID" value="GEO82188.1"/>
    <property type="molecule type" value="Genomic_DNA"/>
</dbReference>
<dbReference type="GO" id="GO:0140114">
    <property type="term" value="P:cellular detoxification of fluoride"/>
    <property type="evidence" value="ECO:0007669"/>
    <property type="project" value="UniProtKB-UniRule"/>
</dbReference>
<dbReference type="OrthoDB" id="9806299at2"/>
<sequence length="129" mass="13262">MLRSFLAVALGGAVGAMARYGVSVLTVRVIGHGFPLATMIVNVVGSFVMGALIEALALRWTVPPEVRLFLIAGFLGAFTTFSTFTLDVVALADRGQVVASTLYLGLSVALGLGALVAGMALGRMAFQGS</sequence>
<proteinExistence type="inferred from homology"/>
<evidence type="ECO:0000256" key="2">
    <source>
        <dbReference type="ARBA" id="ARBA00022475"/>
    </source>
</evidence>
<keyword evidence="2 12" id="KW-1003">Cell membrane</keyword>
<evidence type="ECO:0000256" key="11">
    <source>
        <dbReference type="ARBA" id="ARBA00035585"/>
    </source>
</evidence>
<evidence type="ECO:0000256" key="9">
    <source>
        <dbReference type="ARBA" id="ARBA00023303"/>
    </source>
</evidence>
<keyword evidence="6 12" id="KW-0915">Sodium</keyword>
<feature type="transmembrane region" description="Helical" evidence="12">
    <location>
        <begin position="68"/>
        <end position="90"/>
    </location>
</feature>
<evidence type="ECO:0000256" key="8">
    <source>
        <dbReference type="ARBA" id="ARBA00023136"/>
    </source>
</evidence>
<keyword evidence="3" id="KW-0997">Cell inner membrane</keyword>
<evidence type="ECO:0000256" key="7">
    <source>
        <dbReference type="ARBA" id="ARBA00023065"/>
    </source>
</evidence>
<reference evidence="13 14" key="1">
    <citation type="submission" date="2019-07" db="EMBL/GenBank/DDBJ databases">
        <title>Whole genome shotgun sequence of Rhodospirillum oryzae NBRC 107573.</title>
        <authorList>
            <person name="Hosoyama A."/>
            <person name="Uohara A."/>
            <person name="Ohji S."/>
            <person name="Ichikawa N."/>
        </authorList>
    </citation>
    <scope>NUCLEOTIDE SEQUENCE [LARGE SCALE GENOMIC DNA]</scope>
    <source>
        <strain evidence="13 14">NBRC 107573</strain>
    </source>
</reference>
<dbReference type="RefSeq" id="WP_147164204.1">
    <property type="nucleotide sequence ID" value="NZ_BJZO01000065.1"/>
</dbReference>
<dbReference type="AlphaFoldDB" id="A0A512H9S7"/>
<feature type="binding site" evidence="12">
    <location>
        <position position="79"/>
    </location>
    <ligand>
        <name>Na(+)</name>
        <dbReference type="ChEBI" id="CHEBI:29101"/>
        <note>structural</note>
    </ligand>
</feature>
<feature type="binding site" evidence="12">
    <location>
        <position position="76"/>
    </location>
    <ligand>
        <name>Na(+)</name>
        <dbReference type="ChEBI" id="CHEBI:29101"/>
        <note>structural</note>
    </ligand>
</feature>
<protein>
    <recommendedName>
        <fullName evidence="12">Fluoride-specific ion channel FluC</fullName>
    </recommendedName>
</protein>
<evidence type="ECO:0000256" key="12">
    <source>
        <dbReference type="HAMAP-Rule" id="MF_00454"/>
    </source>
</evidence>
<comment type="function">
    <text evidence="12">Fluoride-specific ion channel. Important for reducing fluoride concentration in the cell, thus reducing its toxicity.</text>
</comment>
<feature type="transmembrane region" description="Helical" evidence="12">
    <location>
        <begin position="102"/>
        <end position="126"/>
    </location>
</feature>
<keyword evidence="7 12" id="KW-0406">Ion transport</keyword>
<keyword evidence="12" id="KW-0479">Metal-binding</keyword>
<dbReference type="PANTHER" id="PTHR28259:SF1">
    <property type="entry name" value="FLUORIDE EXPORT PROTEIN 1-RELATED"/>
    <property type="match status" value="1"/>
</dbReference>
<gene>
    <name evidence="12 13" type="primary">crcB</name>
    <name evidence="12" type="synonym">fluC</name>
    <name evidence="13" type="ORF">ROR02_23190</name>
</gene>
<dbReference type="HAMAP" id="MF_00454">
    <property type="entry name" value="FluC"/>
    <property type="match status" value="1"/>
</dbReference>
<dbReference type="Proteomes" id="UP000321567">
    <property type="component" value="Unassembled WGS sequence"/>
</dbReference>
<evidence type="ECO:0000256" key="4">
    <source>
        <dbReference type="ARBA" id="ARBA00022692"/>
    </source>
</evidence>
<evidence type="ECO:0000256" key="5">
    <source>
        <dbReference type="ARBA" id="ARBA00022989"/>
    </source>
</evidence>
<dbReference type="InterPro" id="IPR003691">
    <property type="entry name" value="FluC"/>
</dbReference>
<keyword evidence="14" id="KW-1185">Reference proteome</keyword>
<evidence type="ECO:0000313" key="14">
    <source>
        <dbReference type="Proteomes" id="UP000321567"/>
    </source>
</evidence>
<comment type="similarity">
    <text evidence="10 12">Belongs to the fluoride channel Fluc/FEX (TC 1.A.43) family.</text>
</comment>
<comment type="activity regulation">
    <text evidence="12">Na(+) is not transported, but it plays an essential structural role and its presence is essential for fluoride channel function.</text>
</comment>
<comment type="caution">
    <text evidence="13">The sequence shown here is derived from an EMBL/GenBank/DDBJ whole genome shotgun (WGS) entry which is preliminary data.</text>
</comment>
<organism evidence="13 14">
    <name type="scientific">Pararhodospirillum oryzae</name>
    <dbReference type="NCBI Taxonomy" id="478448"/>
    <lineage>
        <taxon>Bacteria</taxon>
        <taxon>Pseudomonadati</taxon>
        <taxon>Pseudomonadota</taxon>
        <taxon>Alphaproteobacteria</taxon>
        <taxon>Rhodospirillales</taxon>
        <taxon>Rhodospirillaceae</taxon>
        <taxon>Pararhodospirillum</taxon>
    </lineage>
</organism>
<keyword evidence="12" id="KW-0813">Transport</keyword>
<evidence type="ECO:0000256" key="10">
    <source>
        <dbReference type="ARBA" id="ARBA00035120"/>
    </source>
</evidence>
<dbReference type="NCBIfam" id="NF010791">
    <property type="entry name" value="PRK14195.1"/>
    <property type="match status" value="1"/>
</dbReference>
<dbReference type="GO" id="GO:0005886">
    <property type="term" value="C:plasma membrane"/>
    <property type="evidence" value="ECO:0007669"/>
    <property type="project" value="UniProtKB-SubCell"/>
</dbReference>
<keyword evidence="8 12" id="KW-0472">Membrane</keyword>